<proteinExistence type="predicted"/>
<evidence type="ECO:0000313" key="1">
    <source>
        <dbReference type="EMBL" id="RED75984.1"/>
    </source>
</evidence>
<reference evidence="1 2" key="1">
    <citation type="submission" date="2018-07" db="EMBL/GenBank/DDBJ databases">
        <title>Genomic Encyclopedia of Type Strains, Phase III (KMG-III): the genomes of soil and plant-associated and newly described type strains.</title>
        <authorList>
            <person name="Whitman W."/>
        </authorList>
    </citation>
    <scope>NUCLEOTIDE SEQUENCE [LARGE SCALE GENOMIC DNA]</scope>
    <source>
        <strain evidence="1 2">CECT 7287</strain>
    </source>
</reference>
<keyword evidence="2" id="KW-1185">Reference proteome</keyword>
<dbReference type="Gene3D" id="1.10.10.10">
    <property type="entry name" value="Winged helix-like DNA-binding domain superfamily/Winged helix DNA-binding domain"/>
    <property type="match status" value="1"/>
</dbReference>
<protein>
    <recommendedName>
        <fullName evidence="3">Transcriptional regulator</fullName>
    </recommendedName>
</protein>
<gene>
    <name evidence="1" type="ORF">DFP98_11344</name>
</gene>
<organism evidence="1 2">
    <name type="scientific">Cohnella phaseoli</name>
    <dbReference type="NCBI Taxonomy" id="456490"/>
    <lineage>
        <taxon>Bacteria</taxon>
        <taxon>Bacillati</taxon>
        <taxon>Bacillota</taxon>
        <taxon>Bacilli</taxon>
        <taxon>Bacillales</taxon>
        <taxon>Paenibacillaceae</taxon>
        <taxon>Cohnella</taxon>
    </lineage>
</organism>
<dbReference type="EMBL" id="QRDZ01000013">
    <property type="protein sequence ID" value="RED75984.1"/>
    <property type="molecule type" value="Genomic_DNA"/>
</dbReference>
<comment type="caution">
    <text evidence="1">The sequence shown here is derived from an EMBL/GenBank/DDBJ whole genome shotgun (WGS) entry which is preliminary data.</text>
</comment>
<dbReference type="AlphaFoldDB" id="A0A3D9JPN3"/>
<dbReference type="Proteomes" id="UP000256977">
    <property type="component" value="Unassembled WGS sequence"/>
</dbReference>
<evidence type="ECO:0000313" key="2">
    <source>
        <dbReference type="Proteomes" id="UP000256977"/>
    </source>
</evidence>
<name>A0A3D9JPN3_9BACL</name>
<dbReference type="SUPFAM" id="SSF46785">
    <property type="entry name" value="Winged helix' DNA-binding domain"/>
    <property type="match status" value="1"/>
</dbReference>
<accession>A0A3D9JPN3</accession>
<evidence type="ECO:0008006" key="3">
    <source>
        <dbReference type="Google" id="ProtNLM"/>
    </source>
</evidence>
<dbReference type="InterPro" id="IPR036390">
    <property type="entry name" value="WH_DNA-bd_sf"/>
</dbReference>
<dbReference type="InterPro" id="IPR036388">
    <property type="entry name" value="WH-like_DNA-bd_sf"/>
</dbReference>
<sequence>MMNPGIMAQGMPHAMMGPTQMKNIMAKIFKALSDETRVKIALALCQEDELCVSDRPFIQVGAEFLKGSPPSKTKDPSRLAGIFVISDVQ</sequence>